<dbReference type="Gene3D" id="3.10.620.30">
    <property type="match status" value="1"/>
</dbReference>
<comment type="caution">
    <text evidence="2">The sequence shown here is derived from an EMBL/GenBank/DDBJ whole genome shotgun (WGS) entry which is preliminary data.</text>
</comment>
<feature type="domain" description="Transglutaminase-like" evidence="1">
    <location>
        <begin position="2"/>
        <end position="48"/>
    </location>
</feature>
<keyword evidence="3" id="KW-1185">Reference proteome</keyword>
<evidence type="ECO:0000259" key="1">
    <source>
        <dbReference type="Pfam" id="PF01841"/>
    </source>
</evidence>
<dbReference type="PANTHER" id="PTHR33490">
    <property type="entry name" value="BLR5614 PROTEIN-RELATED"/>
    <property type="match status" value="1"/>
</dbReference>
<dbReference type="Proteomes" id="UP000094622">
    <property type="component" value="Unassembled WGS sequence"/>
</dbReference>
<reference evidence="2 3" key="1">
    <citation type="submission" date="2016-07" db="EMBL/GenBank/DDBJ databases">
        <title>Draft Genome Sequence of Methylobrevis pamukkalensis PK2.</title>
        <authorList>
            <person name="Vasilenko O.V."/>
            <person name="Doronina N.V."/>
            <person name="Shmareva M.N."/>
            <person name="Tarlachkov S.V."/>
            <person name="Mustakhimov I."/>
            <person name="Trotsenko Y.A."/>
        </authorList>
    </citation>
    <scope>NUCLEOTIDE SEQUENCE [LARGE SCALE GENOMIC DNA]</scope>
    <source>
        <strain evidence="2 3">PK2</strain>
    </source>
</reference>
<evidence type="ECO:0000313" key="2">
    <source>
        <dbReference type="EMBL" id="ODN71797.1"/>
    </source>
</evidence>
<protein>
    <submittedName>
        <fullName evidence="2">Transglutaminase-like superfamily protein</fullName>
    </submittedName>
</protein>
<proteinExistence type="predicted"/>
<organism evidence="2 3">
    <name type="scientific">Methylobrevis pamukkalensis</name>
    <dbReference type="NCBI Taxonomy" id="1439726"/>
    <lineage>
        <taxon>Bacteria</taxon>
        <taxon>Pseudomonadati</taxon>
        <taxon>Pseudomonadota</taxon>
        <taxon>Alphaproteobacteria</taxon>
        <taxon>Hyphomicrobiales</taxon>
        <taxon>Pleomorphomonadaceae</taxon>
        <taxon>Methylobrevis</taxon>
    </lineage>
</organism>
<dbReference type="SUPFAM" id="SSF54001">
    <property type="entry name" value="Cysteine proteinases"/>
    <property type="match status" value="1"/>
</dbReference>
<dbReference type="AlphaFoldDB" id="A0A1E3H648"/>
<name>A0A1E3H648_9HYPH</name>
<gene>
    <name evidence="2" type="ORF">A6302_00836</name>
</gene>
<sequence>MTLCRCLNIPARYVNGHLGDIGVPVVDPMDFSAWMEVYLDGAWRTFDPRNNKPRIGRIVVARGRDATDIPLINSFGPHTLKSFRVWTYEVSSVDEVVTP</sequence>
<dbReference type="PANTHER" id="PTHR33490:SF12">
    <property type="entry name" value="BLL5557 PROTEIN"/>
    <property type="match status" value="1"/>
</dbReference>
<accession>A0A1E3H648</accession>
<dbReference type="Pfam" id="PF01841">
    <property type="entry name" value="Transglut_core"/>
    <property type="match status" value="1"/>
</dbReference>
<dbReference type="PATRIC" id="fig|1439726.3.peg.875"/>
<dbReference type="EMBL" id="MCRJ01000013">
    <property type="protein sequence ID" value="ODN71797.1"/>
    <property type="molecule type" value="Genomic_DNA"/>
</dbReference>
<dbReference type="InterPro" id="IPR038765">
    <property type="entry name" value="Papain-like_cys_pep_sf"/>
</dbReference>
<evidence type="ECO:0000313" key="3">
    <source>
        <dbReference type="Proteomes" id="UP000094622"/>
    </source>
</evidence>
<dbReference type="InterPro" id="IPR002931">
    <property type="entry name" value="Transglutaminase-like"/>
</dbReference>